<evidence type="ECO:0000313" key="4">
    <source>
        <dbReference type="Proteomes" id="UP001203852"/>
    </source>
</evidence>
<comment type="caution">
    <text evidence="3">The sequence shown here is derived from an EMBL/GenBank/DDBJ whole genome shotgun (WGS) entry which is preliminary data.</text>
</comment>
<feature type="compositionally biased region" description="Low complexity" evidence="1">
    <location>
        <begin position="149"/>
        <end position="242"/>
    </location>
</feature>
<evidence type="ECO:0000256" key="2">
    <source>
        <dbReference type="SAM" id="SignalP"/>
    </source>
</evidence>
<name>A0AAN6DRI9_9EURO</name>
<dbReference type="Proteomes" id="UP001203852">
    <property type="component" value="Unassembled WGS sequence"/>
</dbReference>
<reference evidence="3" key="1">
    <citation type="journal article" date="2022" name="bioRxiv">
        <title>Deciphering the potential niche of two novel black yeast fungi from a biological soil crust based on their genomes, phenotypes, and melanin regulation.</title>
        <authorList>
            <consortium name="DOE Joint Genome Institute"/>
            <person name="Carr E.C."/>
            <person name="Barton Q."/>
            <person name="Grambo S."/>
            <person name="Sullivan M."/>
            <person name="Renfro C.M."/>
            <person name="Kuo A."/>
            <person name="Pangilinan J."/>
            <person name="Lipzen A."/>
            <person name="Keymanesh K."/>
            <person name="Savage E."/>
            <person name="Barry K."/>
            <person name="Grigoriev I.V."/>
            <person name="Riekhof W.R."/>
            <person name="Harris S.S."/>
        </authorList>
    </citation>
    <scope>NUCLEOTIDE SEQUENCE</scope>
    <source>
        <strain evidence="3">JF 03-4F</strain>
    </source>
</reference>
<protein>
    <recommendedName>
        <fullName evidence="5">Extracellular membrane protein CFEM domain-containing protein</fullName>
    </recommendedName>
</protein>
<keyword evidence="4" id="KW-1185">Reference proteome</keyword>
<organism evidence="3 4">
    <name type="scientific">Exophiala viscosa</name>
    <dbReference type="NCBI Taxonomy" id="2486360"/>
    <lineage>
        <taxon>Eukaryota</taxon>
        <taxon>Fungi</taxon>
        <taxon>Dikarya</taxon>
        <taxon>Ascomycota</taxon>
        <taxon>Pezizomycotina</taxon>
        <taxon>Eurotiomycetes</taxon>
        <taxon>Chaetothyriomycetidae</taxon>
        <taxon>Chaetothyriales</taxon>
        <taxon>Herpotrichiellaceae</taxon>
        <taxon>Exophiala</taxon>
    </lineage>
</organism>
<feature type="region of interest" description="Disordered" evidence="1">
    <location>
        <begin position="149"/>
        <end position="262"/>
    </location>
</feature>
<dbReference type="AlphaFoldDB" id="A0AAN6DRI9"/>
<feature type="compositionally biased region" description="Gly residues" evidence="1">
    <location>
        <begin position="243"/>
        <end position="257"/>
    </location>
</feature>
<evidence type="ECO:0008006" key="5">
    <source>
        <dbReference type="Google" id="ProtNLM"/>
    </source>
</evidence>
<proteinExistence type="predicted"/>
<evidence type="ECO:0000313" key="3">
    <source>
        <dbReference type="EMBL" id="KAI1611186.1"/>
    </source>
</evidence>
<accession>A0AAN6DRI9</accession>
<feature type="signal peptide" evidence="2">
    <location>
        <begin position="1"/>
        <end position="24"/>
    </location>
</feature>
<gene>
    <name evidence="3" type="ORF">EDD36DRAFT_315224</name>
</gene>
<dbReference type="EMBL" id="MU404357">
    <property type="protein sequence ID" value="KAI1611186.1"/>
    <property type="molecule type" value="Genomic_DNA"/>
</dbReference>
<feature type="chain" id="PRO_5042848272" description="Extracellular membrane protein CFEM domain-containing protein" evidence="2">
    <location>
        <begin position="25"/>
        <end position="289"/>
    </location>
</feature>
<sequence>MRPRLRGQTALAISLSGLIQVSIASISFSDLQPISGFPSLCTKAYGTLIDSCQVSDFPGVGGTGSCSVNCEIALETVQIIVRRACYGEEAPADSLIGQLFIGNVVAFLCDQPSAATTSTAGSGATSQTIYTDTMTFATSTSTQATVSTATSSNTASNTASSTASTNSQTTAGSASTTSSSETTSSTDTNTSKSLSTSISTSHLNSSATSLQTSTSTKTTTHTSKSSTTTSSSHASTPTQSSSGNGGESGDGGSGGGSPFDSQFSSGAAPSIALQAQMLFLSLLVLMITL</sequence>
<evidence type="ECO:0000256" key="1">
    <source>
        <dbReference type="SAM" id="MobiDB-lite"/>
    </source>
</evidence>
<keyword evidence="2" id="KW-0732">Signal</keyword>